<keyword evidence="2" id="KW-1185">Reference proteome</keyword>
<evidence type="ECO:0000313" key="1">
    <source>
        <dbReference type="EMBL" id="KAK7355554.1"/>
    </source>
</evidence>
<comment type="caution">
    <text evidence="1">The sequence shown here is derived from an EMBL/GenBank/DDBJ whole genome shotgun (WGS) entry which is preliminary data.</text>
</comment>
<reference evidence="1 2" key="1">
    <citation type="submission" date="2024-01" db="EMBL/GenBank/DDBJ databases">
        <title>The genomes of 5 underutilized Papilionoideae crops provide insights into root nodulation and disease resistanc.</title>
        <authorList>
            <person name="Jiang F."/>
        </authorList>
    </citation>
    <scope>NUCLEOTIDE SEQUENCE [LARGE SCALE GENOMIC DNA]</scope>
    <source>
        <strain evidence="1">JINMINGXINNONG_FW02</strain>
        <tissue evidence="1">Leaves</tissue>
    </source>
</reference>
<proteinExistence type="predicted"/>
<dbReference type="Proteomes" id="UP001374584">
    <property type="component" value="Unassembled WGS sequence"/>
</dbReference>
<dbReference type="EMBL" id="JAYMYR010000006">
    <property type="protein sequence ID" value="KAK7355554.1"/>
    <property type="molecule type" value="Genomic_DNA"/>
</dbReference>
<sequence length="70" mass="8450">MHCIVYQDNFLKLMVIFTVKSKQIFYAVLPLTKMELLLDMISSYQFPNFFQSFSYFILQIYYEVLIQLSC</sequence>
<organism evidence="1 2">
    <name type="scientific">Phaseolus coccineus</name>
    <name type="common">Scarlet runner bean</name>
    <name type="synonym">Phaseolus multiflorus</name>
    <dbReference type="NCBI Taxonomy" id="3886"/>
    <lineage>
        <taxon>Eukaryota</taxon>
        <taxon>Viridiplantae</taxon>
        <taxon>Streptophyta</taxon>
        <taxon>Embryophyta</taxon>
        <taxon>Tracheophyta</taxon>
        <taxon>Spermatophyta</taxon>
        <taxon>Magnoliopsida</taxon>
        <taxon>eudicotyledons</taxon>
        <taxon>Gunneridae</taxon>
        <taxon>Pentapetalae</taxon>
        <taxon>rosids</taxon>
        <taxon>fabids</taxon>
        <taxon>Fabales</taxon>
        <taxon>Fabaceae</taxon>
        <taxon>Papilionoideae</taxon>
        <taxon>50 kb inversion clade</taxon>
        <taxon>NPAAA clade</taxon>
        <taxon>indigoferoid/millettioid clade</taxon>
        <taxon>Phaseoleae</taxon>
        <taxon>Phaseolus</taxon>
    </lineage>
</organism>
<protein>
    <submittedName>
        <fullName evidence="1">Uncharacterized protein</fullName>
    </submittedName>
</protein>
<evidence type="ECO:0000313" key="2">
    <source>
        <dbReference type="Proteomes" id="UP001374584"/>
    </source>
</evidence>
<gene>
    <name evidence="1" type="ORF">VNO80_14812</name>
</gene>
<name>A0AAN9MMH5_PHACN</name>
<dbReference type="AlphaFoldDB" id="A0AAN9MMH5"/>
<accession>A0AAN9MMH5</accession>